<dbReference type="AlphaFoldDB" id="A0A4R1K870"/>
<dbReference type="PRINTS" id="PR00119">
    <property type="entry name" value="CATATPASE"/>
</dbReference>
<dbReference type="GO" id="GO:0005886">
    <property type="term" value="C:plasma membrane"/>
    <property type="evidence" value="ECO:0007669"/>
    <property type="project" value="UniProtKB-SubCell"/>
</dbReference>
<evidence type="ECO:0000256" key="1">
    <source>
        <dbReference type="ARBA" id="ARBA00004651"/>
    </source>
</evidence>
<evidence type="ECO:0000256" key="7">
    <source>
        <dbReference type="ARBA" id="ARBA00022840"/>
    </source>
</evidence>
<dbReference type="Pfam" id="PF13246">
    <property type="entry name" value="Cation_ATPase"/>
    <property type="match status" value="1"/>
</dbReference>
<evidence type="ECO:0000256" key="4">
    <source>
        <dbReference type="ARBA" id="ARBA00022553"/>
    </source>
</evidence>
<keyword evidence="15" id="KW-1185">Reference proteome</keyword>
<dbReference type="Gene3D" id="3.40.50.1000">
    <property type="entry name" value="HAD superfamily/HAD-like"/>
    <property type="match status" value="1"/>
</dbReference>
<dbReference type="InterPro" id="IPR018303">
    <property type="entry name" value="ATPase_P-typ_P_site"/>
</dbReference>
<keyword evidence="4" id="KW-0597">Phosphoprotein</keyword>
<dbReference type="SFLD" id="SFLDS00003">
    <property type="entry name" value="Haloacid_Dehalogenase"/>
    <property type="match status" value="1"/>
</dbReference>
<dbReference type="FunFam" id="3.40.50.1000:FF:000028">
    <property type="entry name" value="Calcium-transporting P-type ATPase, putative"/>
    <property type="match status" value="1"/>
</dbReference>
<evidence type="ECO:0000256" key="6">
    <source>
        <dbReference type="ARBA" id="ARBA00022741"/>
    </source>
</evidence>
<evidence type="ECO:0000256" key="10">
    <source>
        <dbReference type="ARBA" id="ARBA00022989"/>
    </source>
</evidence>
<dbReference type="GO" id="GO:0005524">
    <property type="term" value="F:ATP binding"/>
    <property type="evidence" value="ECO:0007669"/>
    <property type="project" value="UniProtKB-KW"/>
</dbReference>
<comment type="caution">
    <text evidence="14">The sequence shown here is derived from an EMBL/GenBank/DDBJ whole genome shotgun (WGS) entry which is preliminary data.</text>
</comment>
<feature type="domain" description="Cation-transporting P-type ATPase N-terminal" evidence="13">
    <location>
        <begin position="1"/>
        <end position="74"/>
    </location>
</feature>
<evidence type="ECO:0000256" key="3">
    <source>
        <dbReference type="ARBA" id="ARBA00022475"/>
    </source>
</evidence>
<feature type="transmembrane region" description="Helical" evidence="12">
    <location>
        <begin position="47"/>
        <end position="72"/>
    </location>
</feature>
<keyword evidence="11 12" id="KW-0472">Membrane</keyword>
<comment type="similarity">
    <text evidence="2">Belongs to the cation transport ATPase (P-type) (TC 3.A.3) family. Type IIA subfamily.</text>
</comment>
<evidence type="ECO:0000256" key="8">
    <source>
        <dbReference type="ARBA" id="ARBA00022842"/>
    </source>
</evidence>
<dbReference type="InterPro" id="IPR004014">
    <property type="entry name" value="ATPase_P-typ_cation-transptr_N"/>
</dbReference>
<dbReference type="InterPro" id="IPR059000">
    <property type="entry name" value="ATPase_P-type_domA"/>
</dbReference>
<dbReference type="SMART" id="SM00831">
    <property type="entry name" value="Cation_ATPase_N"/>
    <property type="match status" value="1"/>
</dbReference>
<evidence type="ECO:0000256" key="12">
    <source>
        <dbReference type="SAM" id="Phobius"/>
    </source>
</evidence>
<feature type="transmembrane region" description="Helical" evidence="12">
    <location>
        <begin position="707"/>
        <end position="729"/>
    </location>
</feature>
<dbReference type="Gene3D" id="3.40.1110.10">
    <property type="entry name" value="Calcium-transporting ATPase, cytoplasmic domain N"/>
    <property type="match status" value="1"/>
</dbReference>
<dbReference type="Pfam" id="PF00690">
    <property type="entry name" value="Cation_ATPase_N"/>
    <property type="match status" value="1"/>
</dbReference>
<dbReference type="InterPro" id="IPR001757">
    <property type="entry name" value="P_typ_ATPase"/>
</dbReference>
<feature type="transmembrane region" description="Helical" evidence="12">
    <location>
        <begin position="265"/>
        <end position="293"/>
    </location>
</feature>
<dbReference type="InterPro" id="IPR044492">
    <property type="entry name" value="P_typ_ATPase_HD_dom"/>
</dbReference>
<protein>
    <submittedName>
        <fullName evidence="14">Ca2+-transporting ATPase</fullName>
    </submittedName>
</protein>
<dbReference type="SUPFAM" id="SSF81665">
    <property type="entry name" value="Calcium ATPase, transmembrane domain M"/>
    <property type="match status" value="1"/>
</dbReference>
<accession>A0A4R1K870</accession>
<evidence type="ECO:0000259" key="13">
    <source>
        <dbReference type="SMART" id="SM00831"/>
    </source>
</evidence>
<keyword evidence="6" id="KW-0547">Nucleotide-binding</keyword>
<proteinExistence type="inferred from homology"/>
<evidence type="ECO:0000256" key="9">
    <source>
        <dbReference type="ARBA" id="ARBA00022967"/>
    </source>
</evidence>
<feature type="transmembrane region" description="Helical" evidence="12">
    <location>
        <begin position="857"/>
        <end position="877"/>
    </location>
</feature>
<dbReference type="Gene3D" id="2.70.150.10">
    <property type="entry name" value="Calcium-transporting ATPase, cytoplasmic transduction domain A"/>
    <property type="match status" value="1"/>
</dbReference>
<dbReference type="InterPro" id="IPR006068">
    <property type="entry name" value="ATPase_P-typ_cation-transptr_C"/>
</dbReference>
<dbReference type="OrthoDB" id="9760364at2"/>
<dbReference type="PROSITE" id="PS00154">
    <property type="entry name" value="ATPASE_E1_E2"/>
    <property type="match status" value="1"/>
</dbReference>
<dbReference type="InterPro" id="IPR023298">
    <property type="entry name" value="ATPase_P-typ_TM_dom_sf"/>
</dbReference>
<dbReference type="InterPro" id="IPR023214">
    <property type="entry name" value="HAD_sf"/>
</dbReference>
<feature type="transmembrane region" description="Helical" evidence="12">
    <location>
        <begin position="681"/>
        <end position="701"/>
    </location>
</feature>
<dbReference type="SUPFAM" id="SSF81660">
    <property type="entry name" value="Metal cation-transporting ATPase, ATP-binding domain N"/>
    <property type="match status" value="1"/>
</dbReference>
<keyword evidence="7" id="KW-0067">ATP-binding</keyword>
<dbReference type="InterPro" id="IPR008250">
    <property type="entry name" value="ATPase_P-typ_transduc_dom_A_sf"/>
</dbReference>
<keyword evidence="3" id="KW-1003">Cell membrane</keyword>
<evidence type="ECO:0000256" key="2">
    <source>
        <dbReference type="ARBA" id="ARBA00005675"/>
    </source>
</evidence>
<dbReference type="SUPFAM" id="SSF56784">
    <property type="entry name" value="HAD-like"/>
    <property type="match status" value="1"/>
</dbReference>
<keyword evidence="8" id="KW-0460">Magnesium</keyword>
<dbReference type="Gene3D" id="1.20.1110.10">
    <property type="entry name" value="Calcium-transporting ATPase, transmembrane domain"/>
    <property type="match status" value="1"/>
</dbReference>
<dbReference type="PRINTS" id="PR00120">
    <property type="entry name" value="HATPASE"/>
</dbReference>
<comment type="subcellular location">
    <subcellularLocation>
        <location evidence="1">Cell membrane</location>
        <topology evidence="1">Multi-pass membrane protein</topology>
    </subcellularLocation>
</comment>
<feature type="transmembrane region" description="Helical" evidence="12">
    <location>
        <begin position="825"/>
        <end position="842"/>
    </location>
</feature>
<dbReference type="SUPFAM" id="SSF81653">
    <property type="entry name" value="Calcium ATPase, transduction domain A"/>
    <property type="match status" value="1"/>
</dbReference>
<dbReference type="NCBIfam" id="TIGR01494">
    <property type="entry name" value="ATPase_P-type"/>
    <property type="match status" value="2"/>
</dbReference>
<dbReference type="InterPro" id="IPR036412">
    <property type="entry name" value="HAD-like_sf"/>
</dbReference>
<dbReference type="Pfam" id="PF00689">
    <property type="entry name" value="Cation_ATPase_C"/>
    <property type="match status" value="1"/>
</dbReference>
<organism evidence="14 15">
    <name type="scientific">Seleniivibrio woodruffii</name>
    <dbReference type="NCBI Taxonomy" id="1078050"/>
    <lineage>
        <taxon>Bacteria</taxon>
        <taxon>Pseudomonadati</taxon>
        <taxon>Deferribacterota</taxon>
        <taxon>Deferribacteres</taxon>
        <taxon>Deferribacterales</taxon>
        <taxon>Geovibrionaceae</taxon>
        <taxon>Seleniivibrio</taxon>
    </lineage>
</organism>
<dbReference type="RefSeq" id="WP_132873199.1">
    <property type="nucleotide sequence ID" value="NZ_SMGG01000004.1"/>
</dbReference>
<dbReference type="InterPro" id="IPR023299">
    <property type="entry name" value="ATPase_P-typ_cyto_dom_N"/>
</dbReference>
<keyword evidence="5 12" id="KW-0812">Transmembrane</keyword>
<feature type="transmembrane region" description="Helical" evidence="12">
    <location>
        <begin position="78"/>
        <end position="97"/>
    </location>
</feature>
<feature type="transmembrane region" description="Helical" evidence="12">
    <location>
        <begin position="755"/>
        <end position="776"/>
    </location>
</feature>
<keyword evidence="9" id="KW-1278">Translocase</keyword>
<dbReference type="Proteomes" id="UP000294614">
    <property type="component" value="Unassembled WGS sequence"/>
</dbReference>
<dbReference type="InterPro" id="IPR050510">
    <property type="entry name" value="Cation_transp_ATPase_P-type"/>
</dbReference>
<feature type="transmembrane region" description="Helical" evidence="12">
    <location>
        <begin position="242"/>
        <end position="259"/>
    </location>
</feature>
<sequence>MYYDNKPDEVFSLLDSDKGGLSSASACERLSIYGRNRLSEKPARNPFLIFLDQFKSALVIILLIAAVISAAVGEIVDSAVIFAIVVLNSLLSLYLTLKAEKSIRSLKGMLSHKANVLRNNMSEIIDAELLVPGDIVLLESGSTVPADIYIFNSVNLHVDQSSLTGESVAVGKQSGVQNAETPVTERTNMVFMGTIITMGRATGIVTATGMQTEFGRIAGLAKSIDTGTTRLQLKLDILGRKLGIASVLIAFAIFVLGLFQDRELLSMFLVGVSLAVAVIPEGLPAVVTITLALGVRNMINRNCLIRNLSATETLGEISVICTDKTGTLTKNEMTVRSIYCGARFYTVTGEGYQPEGKILSEEAPADDAILNRLILTGMLCNNTDVFLQDGKYTAAGTPTEGALVTLGMKYGISSNERTRNRSFAKEIEFTSSRKRMTSIYLENGSYCLYCKGAPEQILACSALYASSDGLKELTPAVKVELEDVYYRMAGEGLRIIALGYRMIEDPNLSDNELEDALIFLGFTGISDPPRPEVREAVEKCRDAGIEVIMITGDSPVTARSIGREIGISTDNAVCGVEIDRMNDDELGEILKECRVFARVTPEHKFRIVKQLQMQGHVTAMTGDGVNDSPALKQSDVGIAMGIKGTDVAKDASDMILTDDNFASIVDGVEEGRRQYENIRRFTNFIISANFGEIITILLAMLMHMPVILFAVQILWINLATDSALALALGTDRSAPDSMKSPPRPHNTDILNRETVGFLLFMGLWIGGLTAGIFYFMLKAGLPEAEARSAAFIGLIIFEMIHMFNFREADVSVFRKSYLDNKSLNIAWLATFAAQLVIIYWQPAQDVFYTRPLSMNDWFFISLAGLSIILMAEIYRVLRNVLIK</sequence>
<evidence type="ECO:0000313" key="15">
    <source>
        <dbReference type="Proteomes" id="UP000294614"/>
    </source>
</evidence>
<keyword evidence="10 12" id="KW-1133">Transmembrane helix</keyword>
<dbReference type="SFLD" id="SFLDG00002">
    <property type="entry name" value="C1.7:_P-type_atpase_like"/>
    <property type="match status" value="1"/>
</dbReference>
<dbReference type="SFLD" id="SFLDF00027">
    <property type="entry name" value="p-type_atpase"/>
    <property type="match status" value="1"/>
</dbReference>
<reference evidence="14 15" key="1">
    <citation type="submission" date="2019-03" db="EMBL/GenBank/DDBJ databases">
        <title>Genomic Encyclopedia of Type Strains, Phase IV (KMG-IV): sequencing the most valuable type-strain genomes for metagenomic binning, comparative biology and taxonomic classification.</title>
        <authorList>
            <person name="Goeker M."/>
        </authorList>
    </citation>
    <scope>NUCLEOTIDE SEQUENCE [LARGE SCALE GENOMIC DNA]</scope>
    <source>
        <strain evidence="14 15">DSM 24984</strain>
    </source>
</reference>
<feature type="transmembrane region" description="Helical" evidence="12">
    <location>
        <begin position="788"/>
        <end position="805"/>
    </location>
</feature>
<dbReference type="FunFam" id="2.70.150.10:FF:000160">
    <property type="entry name" value="Sarcoplasmic/endoplasmic reticulum calcium ATPase 1"/>
    <property type="match status" value="1"/>
</dbReference>
<dbReference type="Pfam" id="PF00122">
    <property type="entry name" value="E1-E2_ATPase"/>
    <property type="match status" value="1"/>
</dbReference>
<dbReference type="GO" id="GO:0016887">
    <property type="term" value="F:ATP hydrolysis activity"/>
    <property type="evidence" value="ECO:0007669"/>
    <property type="project" value="InterPro"/>
</dbReference>
<dbReference type="EMBL" id="SMGG01000004">
    <property type="protein sequence ID" value="TCK60474.1"/>
    <property type="molecule type" value="Genomic_DNA"/>
</dbReference>
<evidence type="ECO:0000313" key="14">
    <source>
        <dbReference type="EMBL" id="TCK60474.1"/>
    </source>
</evidence>
<evidence type="ECO:0000256" key="11">
    <source>
        <dbReference type="ARBA" id="ARBA00023136"/>
    </source>
</evidence>
<name>A0A4R1K870_9BACT</name>
<gene>
    <name evidence="14" type="ORF">C8D98_1348</name>
</gene>
<evidence type="ECO:0000256" key="5">
    <source>
        <dbReference type="ARBA" id="ARBA00022692"/>
    </source>
</evidence>
<dbReference type="PANTHER" id="PTHR43294">
    <property type="entry name" value="SODIUM/POTASSIUM-TRANSPORTING ATPASE SUBUNIT ALPHA"/>
    <property type="match status" value="1"/>
</dbReference>
<dbReference type="PANTHER" id="PTHR43294:SF21">
    <property type="entry name" value="CATION TRANSPORTING ATPASE"/>
    <property type="match status" value="1"/>
</dbReference>